<sequence length="206" mass="21744">MTIEVNYGGMAELAQAAELQRGYLRSVHSFVTGSCSNFGAFSGFMSIFAGQYRSAYTDAETSLSQSPGAAHGMASKIRTTADNFHQRDIAASDRLKAFETQISVAGLPSIGPGGPMAPGEHGPWVTREDKNIAGGAGVVIDITREGENLFNPHVPAHAWDDGPKSLNPLSPIALAGEIENAVNTTADAAGVGDDLDDYRDFERGEK</sequence>
<name>A0ABP6HCU1_9MICO</name>
<gene>
    <name evidence="1" type="ORF">GCM10009867_33530</name>
</gene>
<keyword evidence="2" id="KW-1185">Reference proteome</keyword>
<accession>A0ABP6HCU1</accession>
<dbReference type="RefSeq" id="WP_344195548.1">
    <property type="nucleotide sequence ID" value="NZ_BAAARN010000005.1"/>
</dbReference>
<protein>
    <recommendedName>
        <fullName evidence="3">WXG100 family type VII secretion target</fullName>
    </recommendedName>
</protein>
<dbReference type="Proteomes" id="UP001501326">
    <property type="component" value="Unassembled WGS sequence"/>
</dbReference>
<evidence type="ECO:0000313" key="2">
    <source>
        <dbReference type="Proteomes" id="UP001501326"/>
    </source>
</evidence>
<dbReference type="EMBL" id="BAAARN010000005">
    <property type="protein sequence ID" value="GAA2739035.1"/>
    <property type="molecule type" value="Genomic_DNA"/>
</dbReference>
<evidence type="ECO:0008006" key="3">
    <source>
        <dbReference type="Google" id="ProtNLM"/>
    </source>
</evidence>
<reference evidence="2" key="1">
    <citation type="journal article" date="2019" name="Int. J. Syst. Evol. Microbiol.">
        <title>The Global Catalogue of Microorganisms (GCM) 10K type strain sequencing project: providing services to taxonomists for standard genome sequencing and annotation.</title>
        <authorList>
            <consortium name="The Broad Institute Genomics Platform"/>
            <consortium name="The Broad Institute Genome Sequencing Center for Infectious Disease"/>
            <person name="Wu L."/>
            <person name="Ma J."/>
        </authorList>
    </citation>
    <scope>NUCLEOTIDE SEQUENCE [LARGE SCALE GENOMIC DNA]</scope>
    <source>
        <strain evidence="2">JCM 16378</strain>
    </source>
</reference>
<comment type="caution">
    <text evidence="1">The sequence shown here is derived from an EMBL/GenBank/DDBJ whole genome shotgun (WGS) entry which is preliminary data.</text>
</comment>
<organism evidence="1 2">
    <name type="scientific">Pedococcus aerophilus</name>
    <dbReference type="NCBI Taxonomy" id="436356"/>
    <lineage>
        <taxon>Bacteria</taxon>
        <taxon>Bacillati</taxon>
        <taxon>Actinomycetota</taxon>
        <taxon>Actinomycetes</taxon>
        <taxon>Micrococcales</taxon>
        <taxon>Intrasporangiaceae</taxon>
        <taxon>Pedococcus</taxon>
    </lineage>
</organism>
<proteinExistence type="predicted"/>
<evidence type="ECO:0000313" key="1">
    <source>
        <dbReference type="EMBL" id="GAA2739035.1"/>
    </source>
</evidence>